<evidence type="ECO:0000259" key="10">
    <source>
        <dbReference type="PROSITE" id="PS51900"/>
    </source>
</evidence>
<dbReference type="PROSITE" id="PS50949">
    <property type="entry name" value="HTH_GNTR"/>
    <property type="match status" value="1"/>
</dbReference>
<evidence type="ECO:0000256" key="7">
    <source>
        <dbReference type="SAM" id="MobiDB-lite"/>
    </source>
</evidence>
<dbReference type="CDD" id="cd07377">
    <property type="entry name" value="WHTH_GntR"/>
    <property type="match status" value="1"/>
</dbReference>
<dbReference type="InterPro" id="IPR002104">
    <property type="entry name" value="Integrase_catalytic"/>
</dbReference>
<reference evidence="11" key="1">
    <citation type="submission" date="2023-07" db="EMBL/GenBank/DDBJ databases">
        <title>Sequencing the genomes of 1000 actinobacteria strains.</title>
        <authorList>
            <person name="Klenk H.-P."/>
        </authorList>
    </citation>
    <scope>NUCLEOTIDE SEQUENCE</scope>
    <source>
        <strain evidence="11">DSM 45977</strain>
    </source>
</reference>
<evidence type="ECO:0000256" key="3">
    <source>
        <dbReference type="ARBA" id="ARBA00023125"/>
    </source>
</evidence>
<evidence type="ECO:0000256" key="4">
    <source>
        <dbReference type="ARBA" id="ARBA00023163"/>
    </source>
</evidence>
<feature type="region of interest" description="Disordered" evidence="7">
    <location>
        <begin position="499"/>
        <end position="532"/>
    </location>
</feature>
<dbReference type="RefSeq" id="WP_310270366.1">
    <property type="nucleotide sequence ID" value="NZ_JAVDXW010000001.1"/>
</dbReference>
<dbReference type="PANTHER" id="PTHR30349">
    <property type="entry name" value="PHAGE INTEGRASE-RELATED"/>
    <property type="match status" value="1"/>
</dbReference>
<comment type="similarity">
    <text evidence="1">Belongs to the 'phage' integrase family.</text>
</comment>
<gene>
    <name evidence="11" type="ORF">JOF55_001050</name>
</gene>
<evidence type="ECO:0000259" key="8">
    <source>
        <dbReference type="PROSITE" id="PS50949"/>
    </source>
</evidence>
<dbReference type="Pfam" id="PF00589">
    <property type="entry name" value="Phage_integrase"/>
    <property type="match status" value="1"/>
</dbReference>
<evidence type="ECO:0000256" key="2">
    <source>
        <dbReference type="ARBA" id="ARBA00023015"/>
    </source>
</evidence>
<dbReference type="GO" id="GO:0006310">
    <property type="term" value="P:DNA recombination"/>
    <property type="evidence" value="ECO:0007669"/>
    <property type="project" value="UniProtKB-KW"/>
</dbReference>
<dbReference type="PANTHER" id="PTHR30349:SF41">
    <property type="entry name" value="INTEGRASE_RECOMBINASE PROTEIN MJ0367-RELATED"/>
    <property type="match status" value="1"/>
</dbReference>
<dbReference type="SUPFAM" id="SSF46785">
    <property type="entry name" value="Winged helix' DNA-binding domain"/>
    <property type="match status" value="1"/>
</dbReference>
<comment type="caution">
    <text evidence="11">The sequence shown here is derived from an EMBL/GenBank/DDBJ whole genome shotgun (WGS) entry which is preliminary data.</text>
</comment>
<dbReference type="Gene3D" id="1.10.10.10">
    <property type="entry name" value="Winged helix-like DNA-binding domain superfamily/Winged helix DNA-binding domain"/>
    <property type="match status" value="1"/>
</dbReference>
<dbReference type="SMART" id="SM00345">
    <property type="entry name" value="HTH_GNTR"/>
    <property type="match status" value="1"/>
</dbReference>
<dbReference type="InterPro" id="IPR010998">
    <property type="entry name" value="Integrase_recombinase_N"/>
</dbReference>
<evidence type="ECO:0000259" key="9">
    <source>
        <dbReference type="PROSITE" id="PS51898"/>
    </source>
</evidence>
<dbReference type="Gene3D" id="1.10.443.10">
    <property type="entry name" value="Intergrase catalytic core"/>
    <property type="match status" value="1"/>
</dbReference>
<dbReference type="CDD" id="cd01189">
    <property type="entry name" value="INT_ICEBs1_C_like"/>
    <property type="match status" value="1"/>
</dbReference>
<evidence type="ECO:0000256" key="5">
    <source>
        <dbReference type="ARBA" id="ARBA00023172"/>
    </source>
</evidence>
<dbReference type="InterPro" id="IPR000524">
    <property type="entry name" value="Tscrpt_reg_HTH_GntR"/>
</dbReference>
<feature type="domain" description="Core-binding (CB)" evidence="10">
    <location>
        <begin position="76"/>
        <end position="187"/>
    </location>
</feature>
<dbReference type="GO" id="GO:0003700">
    <property type="term" value="F:DNA-binding transcription factor activity"/>
    <property type="evidence" value="ECO:0007669"/>
    <property type="project" value="InterPro"/>
</dbReference>
<dbReference type="PROSITE" id="PS51900">
    <property type="entry name" value="CB"/>
    <property type="match status" value="1"/>
</dbReference>
<sequence>MARSKARRKRPRGTVEELLSGALRVKVYAGFDPVTKRRHYLRETVPAGPQAHREAEKVQTRLLNQVDEQRNPRTAATVNQLVTRYLDQYFDGEPSTRQQYRAYLKHHIAPFIGEVKVGSLDVDALDSLYAELRRCRDHCTGKRRKDHRTSGKHECDHRCGPHECKPLGATAIRHIHYLLSGAFKRAVRWKWVAVNPVSQAEPPASPPARPKPPSAEEAVQLLHEAWQDPDWGTLLWRAMTTGARRGELCALRWRDVDLAAAVLTLERAIAFDPEQKVWFEKGTKTHQHRRVALDDVSVEILTEHRDRCRARAESLGEALSGDGFVFSLSPDASTWLVPSSVTQRYERMATRLGIEATLHKLRHYSATELISSGVDVRTVAGRLGHGSGGMTTLRVYSAWVSEADQRASAALANRVPERPRQLSQTERAKTNPRNPYERLAARIREQILQGELTKGDELLPLKELAAEHGVSIGTAQRAIALLKEWGMVEVLQGRRTTVTADADPLATEDSDSTPTAEPAPQEPHESPRSAETGPTMLEFQVRHLGELVRTFSAEADPTNPDHLRRLLAAAVRRDGRDNFEIIDYELDVHRPGGEHLTTFVTIAP</sequence>
<organism evidence="11 12">
    <name type="scientific">Haloactinomyces albus</name>
    <dbReference type="NCBI Taxonomy" id="1352928"/>
    <lineage>
        <taxon>Bacteria</taxon>
        <taxon>Bacillati</taxon>
        <taxon>Actinomycetota</taxon>
        <taxon>Actinomycetes</taxon>
        <taxon>Actinopolysporales</taxon>
        <taxon>Actinopolysporaceae</taxon>
        <taxon>Haloactinomyces</taxon>
    </lineage>
</organism>
<keyword evidence="5" id="KW-0233">DNA recombination</keyword>
<dbReference type="InterPro" id="IPR013762">
    <property type="entry name" value="Integrase-like_cat_sf"/>
</dbReference>
<dbReference type="InterPro" id="IPR036390">
    <property type="entry name" value="WH_DNA-bd_sf"/>
</dbReference>
<dbReference type="SUPFAM" id="SSF56349">
    <property type="entry name" value="DNA breaking-rejoining enzymes"/>
    <property type="match status" value="1"/>
</dbReference>
<keyword evidence="3 6" id="KW-0238">DNA-binding</keyword>
<dbReference type="InterPro" id="IPR036388">
    <property type="entry name" value="WH-like_DNA-bd_sf"/>
</dbReference>
<feature type="domain" description="HTH gntR-type" evidence="8">
    <location>
        <begin position="433"/>
        <end position="501"/>
    </location>
</feature>
<dbReference type="InterPro" id="IPR044068">
    <property type="entry name" value="CB"/>
</dbReference>
<proteinExistence type="inferred from homology"/>
<keyword evidence="4" id="KW-0804">Transcription</keyword>
<evidence type="ECO:0000256" key="1">
    <source>
        <dbReference type="ARBA" id="ARBA00008857"/>
    </source>
</evidence>
<keyword evidence="12" id="KW-1185">Reference proteome</keyword>
<dbReference type="PROSITE" id="PS51898">
    <property type="entry name" value="TYR_RECOMBINASE"/>
    <property type="match status" value="1"/>
</dbReference>
<dbReference type="InterPro" id="IPR011010">
    <property type="entry name" value="DNA_brk_join_enz"/>
</dbReference>
<dbReference type="Pfam" id="PF00392">
    <property type="entry name" value="GntR"/>
    <property type="match status" value="1"/>
</dbReference>
<feature type="domain" description="Tyr recombinase" evidence="9">
    <location>
        <begin position="208"/>
        <end position="410"/>
    </location>
</feature>
<dbReference type="Gene3D" id="1.10.150.130">
    <property type="match status" value="1"/>
</dbReference>
<dbReference type="GO" id="GO:0015074">
    <property type="term" value="P:DNA integration"/>
    <property type="evidence" value="ECO:0007669"/>
    <property type="project" value="InterPro"/>
</dbReference>
<dbReference type="EMBL" id="JAVDXW010000001">
    <property type="protein sequence ID" value="MDR7300869.1"/>
    <property type="molecule type" value="Genomic_DNA"/>
</dbReference>
<keyword evidence="2" id="KW-0805">Transcription regulation</keyword>
<protein>
    <submittedName>
        <fullName evidence="11">Integrase/DNA-binding transcriptional regulator YhcF (GntR family)</fullName>
    </submittedName>
</protein>
<evidence type="ECO:0000313" key="11">
    <source>
        <dbReference type="EMBL" id="MDR7300869.1"/>
    </source>
</evidence>
<evidence type="ECO:0000256" key="6">
    <source>
        <dbReference type="PROSITE-ProRule" id="PRU01248"/>
    </source>
</evidence>
<evidence type="ECO:0000313" key="12">
    <source>
        <dbReference type="Proteomes" id="UP001180845"/>
    </source>
</evidence>
<dbReference type="InterPro" id="IPR050090">
    <property type="entry name" value="Tyrosine_recombinase_XerCD"/>
</dbReference>
<dbReference type="GO" id="GO:0003677">
    <property type="term" value="F:DNA binding"/>
    <property type="evidence" value="ECO:0007669"/>
    <property type="project" value="UniProtKB-UniRule"/>
</dbReference>
<name>A0AAE3ZD28_9ACTN</name>
<accession>A0AAE3ZD28</accession>
<dbReference type="AlphaFoldDB" id="A0AAE3ZD28"/>
<dbReference type="Proteomes" id="UP001180845">
    <property type="component" value="Unassembled WGS sequence"/>
</dbReference>